<feature type="chain" id="PRO_5020686992" evidence="1">
    <location>
        <begin position="25"/>
        <end position="349"/>
    </location>
</feature>
<evidence type="ECO:0000313" key="2">
    <source>
        <dbReference type="EMBL" id="TCS41591.1"/>
    </source>
</evidence>
<feature type="signal peptide" evidence="1">
    <location>
        <begin position="1"/>
        <end position="24"/>
    </location>
</feature>
<dbReference type="Proteomes" id="UP000295793">
    <property type="component" value="Unassembled WGS sequence"/>
</dbReference>
<keyword evidence="1" id="KW-0732">Signal</keyword>
<sequence length="349" mass="39875">MTALSRLYPLLLLSLLTGCTTFYANSDSASSQIDSWVSEHKYDKALETIAAVPEDHPDYKSLNNAIAGIEKNRQRYIQNIVKSAQAFEPANDWVSAESLIDEGLKNLPDAPELMTQKSFYQHKRAERIYKDETAVLLAKAHYLITSRPYQESALYNARGKYSAEQTFNRYLQESKQVSRELYAVGYNYWQEQKYTQAKQALTLSIETSANDLSSELLSEILAIESTQRANARTAQSKKALEQLPELERSFKDRLFANDLAGAQKVLNEIRAMQITDVADYEEQLKSHRQLRIDSLIKSGDTLYTAGYIGEAVIRWQQALNLDPGNQVIQQRIERADTFLKNLERWKDQP</sequence>
<dbReference type="OrthoDB" id="6193216at2"/>
<name>A0A4R3I8E3_9GAMM</name>
<evidence type="ECO:0000256" key="1">
    <source>
        <dbReference type="SAM" id="SignalP"/>
    </source>
</evidence>
<gene>
    <name evidence="2" type="ORF">BCF53_10516</name>
</gene>
<organism evidence="2 3">
    <name type="scientific">Reinekea marinisedimentorum</name>
    <dbReference type="NCBI Taxonomy" id="230495"/>
    <lineage>
        <taxon>Bacteria</taxon>
        <taxon>Pseudomonadati</taxon>
        <taxon>Pseudomonadota</taxon>
        <taxon>Gammaproteobacteria</taxon>
        <taxon>Oceanospirillales</taxon>
        <taxon>Saccharospirillaceae</taxon>
        <taxon>Reinekea</taxon>
    </lineage>
</organism>
<dbReference type="EMBL" id="SLZR01000005">
    <property type="protein sequence ID" value="TCS41591.1"/>
    <property type="molecule type" value="Genomic_DNA"/>
</dbReference>
<dbReference type="SUPFAM" id="SSF48452">
    <property type="entry name" value="TPR-like"/>
    <property type="match status" value="1"/>
</dbReference>
<dbReference type="PROSITE" id="PS51257">
    <property type="entry name" value="PROKAR_LIPOPROTEIN"/>
    <property type="match status" value="1"/>
</dbReference>
<evidence type="ECO:0000313" key="3">
    <source>
        <dbReference type="Proteomes" id="UP000295793"/>
    </source>
</evidence>
<proteinExistence type="predicted"/>
<dbReference type="Gene3D" id="1.25.40.10">
    <property type="entry name" value="Tetratricopeptide repeat domain"/>
    <property type="match status" value="1"/>
</dbReference>
<dbReference type="RefSeq" id="WP_132700972.1">
    <property type="nucleotide sequence ID" value="NZ_SLZR01000005.1"/>
</dbReference>
<keyword evidence="3" id="KW-1185">Reference proteome</keyword>
<accession>A0A4R3I8E3</accession>
<dbReference type="InterPro" id="IPR011990">
    <property type="entry name" value="TPR-like_helical_dom_sf"/>
</dbReference>
<comment type="caution">
    <text evidence="2">The sequence shown here is derived from an EMBL/GenBank/DDBJ whole genome shotgun (WGS) entry which is preliminary data.</text>
</comment>
<protein>
    <submittedName>
        <fullName evidence="2">Uncharacterized protein</fullName>
    </submittedName>
</protein>
<dbReference type="AlphaFoldDB" id="A0A4R3I8E3"/>
<reference evidence="2 3" key="1">
    <citation type="submission" date="2019-03" db="EMBL/GenBank/DDBJ databases">
        <title>Genomic Encyclopedia of Archaeal and Bacterial Type Strains, Phase II (KMG-II): from individual species to whole genera.</title>
        <authorList>
            <person name="Goeker M."/>
        </authorList>
    </citation>
    <scope>NUCLEOTIDE SEQUENCE [LARGE SCALE GENOMIC DNA]</scope>
    <source>
        <strain evidence="2 3">DSM 15388</strain>
    </source>
</reference>